<comment type="caution">
    <text evidence="2">The sequence shown here is derived from an EMBL/GenBank/DDBJ whole genome shotgun (WGS) entry which is preliminary data.</text>
</comment>
<feature type="transmembrane region" description="Helical" evidence="1">
    <location>
        <begin position="28"/>
        <end position="46"/>
    </location>
</feature>
<gene>
    <name evidence="2" type="ORF">PGLA2088_LOCUS51233</name>
</gene>
<dbReference type="Proteomes" id="UP000626109">
    <property type="component" value="Unassembled WGS sequence"/>
</dbReference>
<name>A0A813M0M1_POLGL</name>
<evidence type="ECO:0000313" key="3">
    <source>
        <dbReference type="Proteomes" id="UP000626109"/>
    </source>
</evidence>
<protein>
    <submittedName>
        <fullName evidence="2">Uncharacterized protein</fullName>
    </submittedName>
</protein>
<feature type="transmembrane region" description="Helical" evidence="1">
    <location>
        <begin position="79"/>
        <end position="99"/>
    </location>
</feature>
<sequence>MELFDLRGVRLGVVRFSLSLFVFPPRCLFRVFFCLCWSFVFLPVLLPCVVPSAFFFFVFVSFSFLVFGVWLFLLLALVFLSSLSFCFLLLLALFESPLLSSRPPF</sequence>
<proteinExistence type="predicted"/>
<dbReference type="AlphaFoldDB" id="A0A813M0M1"/>
<evidence type="ECO:0000256" key="1">
    <source>
        <dbReference type="SAM" id="Phobius"/>
    </source>
</evidence>
<keyword evidence="1" id="KW-0812">Transmembrane</keyword>
<keyword evidence="1" id="KW-0472">Membrane</keyword>
<reference evidence="2" key="1">
    <citation type="submission" date="2021-02" db="EMBL/GenBank/DDBJ databases">
        <authorList>
            <person name="Dougan E. K."/>
            <person name="Rhodes N."/>
            <person name="Thang M."/>
            <person name="Chan C."/>
        </authorList>
    </citation>
    <scope>NUCLEOTIDE SEQUENCE</scope>
</reference>
<dbReference type="EMBL" id="CAJNNW010037585">
    <property type="protein sequence ID" value="CAE8743069.1"/>
    <property type="molecule type" value="Genomic_DNA"/>
</dbReference>
<accession>A0A813M0M1</accession>
<organism evidence="2 3">
    <name type="scientific">Polarella glacialis</name>
    <name type="common">Dinoflagellate</name>
    <dbReference type="NCBI Taxonomy" id="89957"/>
    <lineage>
        <taxon>Eukaryota</taxon>
        <taxon>Sar</taxon>
        <taxon>Alveolata</taxon>
        <taxon>Dinophyceae</taxon>
        <taxon>Suessiales</taxon>
        <taxon>Suessiaceae</taxon>
        <taxon>Polarella</taxon>
    </lineage>
</organism>
<keyword evidence="1" id="KW-1133">Transmembrane helix</keyword>
<evidence type="ECO:0000313" key="2">
    <source>
        <dbReference type="EMBL" id="CAE8743069.1"/>
    </source>
</evidence>
<feature type="transmembrane region" description="Helical" evidence="1">
    <location>
        <begin position="53"/>
        <end position="73"/>
    </location>
</feature>